<evidence type="ECO:0000256" key="1">
    <source>
        <dbReference type="ARBA" id="ARBA00003041"/>
    </source>
</evidence>
<keyword evidence="6" id="KW-0963">Cytoplasm</keyword>
<dbReference type="InterPro" id="IPR018035">
    <property type="entry name" value="Flagellar_FliH/T3SS_HrpE"/>
</dbReference>
<accession>A1WUC1</accession>
<dbReference type="GO" id="GO:0015031">
    <property type="term" value="P:protein transport"/>
    <property type="evidence" value="ECO:0007669"/>
    <property type="project" value="UniProtKB-KW"/>
</dbReference>
<keyword evidence="8" id="KW-0653">Protein transport</keyword>
<feature type="region of interest" description="Disordered" evidence="10">
    <location>
        <begin position="17"/>
        <end position="60"/>
    </location>
</feature>
<dbReference type="PRINTS" id="PR01003">
    <property type="entry name" value="FLGFLIH"/>
</dbReference>
<evidence type="ECO:0000259" key="11">
    <source>
        <dbReference type="Pfam" id="PF02108"/>
    </source>
</evidence>
<feature type="region of interest" description="Disordered" evidence="10">
    <location>
        <begin position="264"/>
        <end position="307"/>
    </location>
</feature>
<evidence type="ECO:0000313" key="12">
    <source>
        <dbReference type="EMBL" id="ABM61283.1"/>
    </source>
</evidence>
<dbReference type="eggNOG" id="COG1317">
    <property type="taxonomic scope" value="Bacteria"/>
</dbReference>
<dbReference type="HOGENOM" id="CLU_062625_4_2_6"/>
<name>A1WUC1_HALHL</name>
<reference evidence="13" key="1">
    <citation type="submission" date="2006-12" db="EMBL/GenBank/DDBJ databases">
        <title>Complete sequence of Halorhodospira halophila SL1.</title>
        <authorList>
            <consortium name="US DOE Joint Genome Institute"/>
            <person name="Copeland A."/>
            <person name="Lucas S."/>
            <person name="Lapidus A."/>
            <person name="Barry K."/>
            <person name="Detter J.C."/>
            <person name="Glavina del Rio T."/>
            <person name="Hammon N."/>
            <person name="Israni S."/>
            <person name="Dalin E."/>
            <person name="Tice H."/>
            <person name="Pitluck S."/>
            <person name="Saunders E."/>
            <person name="Brettin T."/>
            <person name="Bruce D."/>
            <person name="Han C."/>
            <person name="Tapia R."/>
            <person name="Schmutz J."/>
            <person name="Larimer F."/>
            <person name="Land M."/>
            <person name="Hauser L."/>
            <person name="Kyrpides N."/>
            <person name="Mikhailova N."/>
            <person name="Hoff W."/>
            <person name="Richardson P."/>
        </authorList>
    </citation>
    <scope>NUCLEOTIDE SEQUENCE [LARGE SCALE GENOMIC DNA]</scope>
    <source>
        <strain evidence="13">DSM 244 / SL1</strain>
    </source>
</reference>
<keyword evidence="12" id="KW-0282">Flagellum</keyword>
<keyword evidence="7" id="KW-1005">Bacterial flagellum biogenesis</keyword>
<reference evidence="12 13" key="2">
    <citation type="journal article" date="2013" name="Stand. Genomic Sci.">
        <title>Complete genome sequence of Halorhodospira halophila SL1.</title>
        <authorList>
            <person name="Challacombe J.F."/>
            <person name="Majid S."/>
            <person name="Deole R."/>
            <person name="Brettin T.S."/>
            <person name="Bruce D."/>
            <person name="Delano S.F."/>
            <person name="Detter J.C."/>
            <person name="Gleasner C.D."/>
            <person name="Han C.S."/>
            <person name="Misra M."/>
            <person name="Reitenga K.G."/>
            <person name="Mikhailova N."/>
            <person name="Woyke T."/>
            <person name="Pitluck S."/>
            <person name="Nolan M."/>
            <person name="Land M.L."/>
            <person name="Saunders E."/>
            <person name="Tapia R."/>
            <person name="Lapidus A."/>
            <person name="Ivanova N."/>
            <person name="Hoff W.D."/>
        </authorList>
    </citation>
    <scope>NUCLEOTIDE SEQUENCE [LARGE SCALE GENOMIC DNA]</scope>
    <source>
        <strain evidence="13">DSM 244 / SL1</strain>
    </source>
</reference>
<comment type="subcellular location">
    <subcellularLocation>
        <location evidence="2">Cytoplasm</location>
    </subcellularLocation>
</comment>
<dbReference type="AlphaFoldDB" id="A1WUC1"/>
<dbReference type="PANTHER" id="PTHR34982">
    <property type="entry name" value="YOP PROTEINS TRANSLOCATION PROTEIN L"/>
    <property type="match status" value="1"/>
</dbReference>
<proteinExistence type="inferred from homology"/>
<dbReference type="InterPro" id="IPR000563">
    <property type="entry name" value="Flag_FliH"/>
</dbReference>
<dbReference type="GO" id="GO:0044781">
    <property type="term" value="P:bacterial-type flagellum organization"/>
    <property type="evidence" value="ECO:0007669"/>
    <property type="project" value="UniProtKB-KW"/>
</dbReference>
<sequence length="307" mass="34346">MDSGDRRLRIIPGEFAETAEAWETPDFDQPEIDRQRQAEQEQARRIEREKRRRRRERRRQAVAERLRMEDEARRALPTVEEIEEIRATARRQGHQEGYEAGRHEGFHAGYPEGLQAGQSDGRRAGAVLVRRLRTLLDTLGRPLEQLDRDAEDELLHLVFAVARRLVLEELRAEPKHVLAAVRQALRELPAQGRGLTIQVHPDEHGFITEQLGTEVGDKGWSVVADAHLTPGGCIVTTETSRVDATVERRLDAVAEQLLGDAHAVEAGETVERSYRGRAPDAAESDSEGATDSSETAKAQAGDEEGGR</sequence>
<dbReference type="Pfam" id="PF02108">
    <property type="entry name" value="FliH"/>
    <property type="match status" value="1"/>
</dbReference>
<evidence type="ECO:0000256" key="10">
    <source>
        <dbReference type="SAM" id="MobiDB-lite"/>
    </source>
</evidence>
<dbReference type="RefSeq" id="WP_011813306.1">
    <property type="nucleotide sequence ID" value="NC_008789.1"/>
</dbReference>
<evidence type="ECO:0000313" key="13">
    <source>
        <dbReference type="Proteomes" id="UP000000647"/>
    </source>
</evidence>
<dbReference type="GO" id="GO:0005829">
    <property type="term" value="C:cytosol"/>
    <property type="evidence" value="ECO:0007669"/>
    <property type="project" value="TreeGrafter"/>
</dbReference>
<evidence type="ECO:0000256" key="4">
    <source>
        <dbReference type="ARBA" id="ARBA00016507"/>
    </source>
</evidence>
<dbReference type="PANTHER" id="PTHR34982:SF1">
    <property type="entry name" value="FLAGELLAR ASSEMBLY PROTEIN FLIH"/>
    <property type="match status" value="1"/>
</dbReference>
<dbReference type="SUPFAM" id="SSF160527">
    <property type="entry name" value="V-type ATPase subunit E-like"/>
    <property type="match status" value="1"/>
</dbReference>
<keyword evidence="12" id="KW-0966">Cell projection</keyword>
<dbReference type="OrthoDB" id="6196089at2"/>
<evidence type="ECO:0000256" key="5">
    <source>
        <dbReference type="ARBA" id="ARBA00022448"/>
    </source>
</evidence>
<comment type="similarity">
    <text evidence="3">Belongs to the FliH family.</text>
</comment>
<evidence type="ECO:0000256" key="6">
    <source>
        <dbReference type="ARBA" id="ARBA00022490"/>
    </source>
</evidence>
<keyword evidence="9" id="KW-1006">Bacterial flagellum protein export</keyword>
<dbReference type="GO" id="GO:0003774">
    <property type="term" value="F:cytoskeletal motor activity"/>
    <property type="evidence" value="ECO:0007669"/>
    <property type="project" value="InterPro"/>
</dbReference>
<feature type="domain" description="Flagellar assembly protein FliH/Type III secretion system HrpE" evidence="11">
    <location>
        <begin position="129"/>
        <end position="252"/>
    </location>
</feature>
<dbReference type="STRING" id="349124.Hhal_0496"/>
<keyword evidence="12" id="KW-0969">Cilium</keyword>
<dbReference type="InterPro" id="IPR051472">
    <property type="entry name" value="T3SS_Stator/FliH"/>
</dbReference>
<evidence type="ECO:0000256" key="8">
    <source>
        <dbReference type="ARBA" id="ARBA00022927"/>
    </source>
</evidence>
<organism evidence="12 13">
    <name type="scientific">Halorhodospira halophila (strain DSM 244 / SL1)</name>
    <name type="common">Ectothiorhodospira halophila (strain DSM 244 / SL1)</name>
    <dbReference type="NCBI Taxonomy" id="349124"/>
    <lineage>
        <taxon>Bacteria</taxon>
        <taxon>Pseudomonadati</taxon>
        <taxon>Pseudomonadota</taxon>
        <taxon>Gammaproteobacteria</taxon>
        <taxon>Chromatiales</taxon>
        <taxon>Ectothiorhodospiraceae</taxon>
        <taxon>Halorhodospira</taxon>
    </lineage>
</organism>
<evidence type="ECO:0000256" key="3">
    <source>
        <dbReference type="ARBA" id="ARBA00006602"/>
    </source>
</evidence>
<keyword evidence="13" id="KW-1185">Reference proteome</keyword>
<evidence type="ECO:0000256" key="9">
    <source>
        <dbReference type="ARBA" id="ARBA00023225"/>
    </source>
</evidence>
<dbReference type="EMBL" id="CP000544">
    <property type="protein sequence ID" value="ABM61283.1"/>
    <property type="molecule type" value="Genomic_DNA"/>
</dbReference>
<dbReference type="GO" id="GO:0071973">
    <property type="term" value="P:bacterial-type flagellum-dependent cell motility"/>
    <property type="evidence" value="ECO:0007669"/>
    <property type="project" value="InterPro"/>
</dbReference>
<dbReference type="Proteomes" id="UP000000647">
    <property type="component" value="Chromosome"/>
</dbReference>
<evidence type="ECO:0000256" key="2">
    <source>
        <dbReference type="ARBA" id="ARBA00004496"/>
    </source>
</evidence>
<protein>
    <recommendedName>
        <fullName evidence="4">Flagellar assembly protein FliH</fullName>
    </recommendedName>
</protein>
<dbReference type="GO" id="GO:0009288">
    <property type="term" value="C:bacterial-type flagellum"/>
    <property type="evidence" value="ECO:0007669"/>
    <property type="project" value="InterPro"/>
</dbReference>
<feature type="compositionally biased region" description="Basic and acidic residues" evidence="10">
    <location>
        <begin position="31"/>
        <end position="49"/>
    </location>
</feature>
<keyword evidence="5" id="KW-0813">Transport</keyword>
<feature type="compositionally biased region" description="Basic and acidic residues" evidence="10">
    <location>
        <begin position="264"/>
        <end position="280"/>
    </location>
</feature>
<dbReference type="KEGG" id="hha:Hhal_0496"/>
<evidence type="ECO:0000256" key="7">
    <source>
        <dbReference type="ARBA" id="ARBA00022795"/>
    </source>
</evidence>
<comment type="function">
    <text evidence="1">Needed for flagellar regrowth and assembly.</text>
</comment>
<gene>
    <name evidence="12" type="ordered locus">Hhal_0496</name>
</gene>